<protein>
    <submittedName>
        <fullName evidence="9">MFS transporter</fullName>
    </submittedName>
</protein>
<feature type="transmembrane region" description="Helical" evidence="7">
    <location>
        <begin position="212"/>
        <end position="233"/>
    </location>
</feature>
<feature type="transmembrane region" description="Helical" evidence="7">
    <location>
        <begin position="372"/>
        <end position="392"/>
    </location>
</feature>
<dbReference type="CDD" id="cd06173">
    <property type="entry name" value="MFS_MefA_like"/>
    <property type="match status" value="1"/>
</dbReference>
<feature type="transmembrane region" description="Helical" evidence="7">
    <location>
        <begin position="142"/>
        <end position="164"/>
    </location>
</feature>
<organism evidence="9 10">
    <name type="scientific">Heyndrickxia sporothermodurans</name>
    <dbReference type="NCBI Taxonomy" id="46224"/>
    <lineage>
        <taxon>Bacteria</taxon>
        <taxon>Bacillati</taxon>
        <taxon>Bacillota</taxon>
        <taxon>Bacilli</taxon>
        <taxon>Bacillales</taxon>
        <taxon>Bacillaceae</taxon>
        <taxon>Heyndrickxia</taxon>
    </lineage>
</organism>
<evidence type="ECO:0000259" key="8">
    <source>
        <dbReference type="PROSITE" id="PS50850"/>
    </source>
</evidence>
<feature type="transmembrane region" description="Helical" evidence="7">
    <location>
        <begin position="43"/>
        <end position="65"/>
    </location>
</feature>
<dbReference type="InterPro" id="IPR036259">
    <property type="entry name" value="MFS_trans_sf"/>
</dbReference>
<dbReference type="PROSITE" id="PS50850">
    <property type="entry name" value="MFS"/>
    <property type="match status" value="1"/>
</dbReference>
<evidence type="ECO:0000256" key="5">
    <source>
        <dbReference type="ARBA" id="ARBA00022989"/>
    </source>
</evidence>
<evidence type="ECO:0000256" key="1">
    <source>
        <dbReference type="ARBA" id="ARBA00004651"/>
    </source>
</evidence>
<name>A0AB37HPU9_9BACI</name>
<keyword evidence="6 7" id="KW-0472">Membrane</keyword>
<dbReference type="GO" id="GO:0022857">
    <property type="term" value="F:transmembrane transporter activity"/>
    <property type="evidence" value="ECO:0007669"/>
    <property type="project" value="InterPro"/>
</dbReference>
<gene>
    <name evidence="9" type="ORF">JGZ69_09610</name>
</gene>
<dbReference type="InterPro" id="IPR011701">
    <property type="entry name" value="MFS"/>
</dbReference>
<evidence type="ECO:0000256" key="2">
    <source>
        <dbReference type="ARBA" id="ARBA00022448"/>
    </source>
</evidence>
<keyword evidence="3" id="KW-1003">Cell membrane</keyword>
<evidence type="ECO:0000256" key="4">
    <source>
        <dbReference type="ARBA" id="ARBA00022692"/>
    </source>
</evidence>
<dbReference type="KEGG" id="hspo:JGZ69_09610"/>
<dbReference type="Pfam" id="PF07690">
    <property type="entry name" value="MFS_1"/>
    <property type="match status" value="1"/>
</dbReference>
<evidence type="ECO:0000256" key="6">
    <source>
        <dbReference type="ARBA" id="ARBA00023136"/>
    </source>
</evidence>
<keyword evidence="5 7" id="KW-1133">Transmembrane helix</keyword>
<proteinExistence type="predicted"/>
<sequence>MNFSFFKAEPQYRKLFVAGVVNGVGDRFSQVAMLTMLLQLTGSGLAVGVTMALRVLPFLVFGPLGGRLADRFARKRILIITDVVRVIFALSFLLVNSKEDIWIIYVSSFVLAAGEAIYAPTRKASIPQLIKKEHLVKVNPMEQVMVGIVLIGGAFSGGVVSYLFGPNISFVFNGASFLIAAWLISSIVFPETVGEKRPNHEETTHFTMLKKILLASVPLQIILLGECLIPLINGIDNVLISVYAVKIFKLGDMGVGLFYGALGIGLVLSFVIANRLKRNFLLIGFLCLMLEGVSLVLLSQSRYIMLAFLFFCSTAFMAGIGNTCFDTVLMREIPDKHQGTMFGIIATISNTLLGISMFLAGGALEFIPPRTLGLVGGLSFICVSILLALVFMMKKSQKGDHPVWRKNRCE</sequence>
<feature type="transmembrane region" description="Helical" evidence="7">
    <location>
        <begin position="341"/>
        <end position="360"/>
    </location>
</feature>
<dbReference type="SUPFAM" id="SSF103473">
    <property type="entry name" value="MFS general substrate transporter"/>
    <property type="match status" value="1"/>
</dbReference>
<evidence type="ECO:0000313" key="9">
    <source>
        <dbReference type="EMBL" id="QQX26991.1"/>
    </source>
</evidence>
<evidence type="ECO:0000256" key="7">
    <source>
        <dbReference type="SAM" id="Phobius"/>
    </source>
</evidence>
<dbReference type="PANTHER" id="PTHR43266">
    <property type="entry name" value="MACROLIDE-EFFLUX PROTEIN"/>
    <property type="match status" value="1"/>
</dbReference>
<feature type="domain" description="Major facilitator superfamily (MFS) profile" evidence="8">
    <location>
        <begin position="1"/>
        <end position="397"/>
    </location>
</feature>
<feature type="transmembrane region" description="Helical" evidence="7">
    <location>
        <begin position="77"/>
        <end position="95"/>
    </location>
</feature>
<feature type="transmembrane region" description="Helical" evidence="7">
    <location>
        <begin position="170"/>
        <end position="191"/>
    </location>
</feature>
<evidence type="ECO:0000313" key="10">
    <source>
        <dbReference type="Proteomes" id="UP000595512"/>
    </source>
</evidence>
<feature type="transmembrane region" description="Helical" evidence="7">
    <location>
        <begin position="101"/>
        <end position="121"/>
    </location>
</feature>
<evidence type="ECO:0000256" key="3">
    <source>
        <dbReference type="ARBA" id="ARBA00022475"/>
    </source>
</evidence>
<dbReference type="InterPro" id="IPR020846">
    <property type="entry name" value="MFS_dom"/>
</dbReference>
<dbReference type="RefSeq" id="WP_107919999.1">
    <property type="nucleotide sequence ID" value="NZ_CP066701.1"/>
</dbReference>
<dbReference type="AlphaFoldDB" id="A0AB37HPU9"/>
<feature type="transmembrane region" description="Helical" evidence="7">
    <location>
        <begin position="253"/>
        <end position="273"/>
    </location>
</feature>
<feature type="transmembrane region" description="Helical" evidence="7">
    <location>
        <begin position="280"/>
        <end position="298"/>
    </location>
</feature>
<dbReference type="PANTHER" id="PTHR43266:SF10">
    <property type="entry name" value="BACILYSIN EXPORTER BACE-RELATED"/>
    <property type="match status" value="1"/>
</dbReference>
<dbReference type="GO" id="GO:0005886">
    <property type="term" value="C:plasma membrane"/>
    <property type="evidence" value="ECO:0007669"/>
    <property type="project" value="UniProtKB-SubCell"/>
</dbReference>
<feature type="transmembrane region" description="Helical" evidence="7">
    <location>
        <begin position="304"/>
        <end position="329"/>
    </location>
</feature>
<keyword evidence="2" id="KW-0813">Transport</keyword>
<dbReference type="Gene3D" id="1.20.1250.20">
    <property type="entry name" value="MFS general substrate transporter like domains"/>
    <property type="match status" value="1"/>
</dbReference>
<reference evidence="9 10" key="1">
    <citation type="submission" date="2020-12" db="EMBL/GenBank/DDBJ databases">
        <title>Taxonomic evaluation of the Bacillus sporothermodurans group of bacteria based on whole genome sequences.</title>
        <authorList>
            <person name="Fiedler G."/>
            <person name="Herbstmann A.-D."/>
            <person name="Doll E."/>
            <person name="Wenning M."/>
            <person name="Brinks E."/>
            <person name="Kabisch J."/>
            <person name="Breitenwieser F."/>
            <person name="Lappann M."/>
            <person name="Boehnlein C."/>
            <person name="Franz C."/>
        </authorList>
    </citation>
    <scope>NUCLEOTIDE SEQUENCE [LARGE SCALE GENOMIC DNA]</scope>
    <source>
        <strain evidence="9 10">DSM 10599</strain>
    </source>
</reference>
<accession>A0AB37HPU9</accession>
<comment type="subcellular location">
    <subcellularLocation>
        <location evidence="1">Cell membrane</location>
        <topology evidence="1">Multi-pass membrane protein</topology>
    </subcellularLocation>
</comment>
<dbReference type="EMBL" id="CP066701">
    <property type="protein sequence ID" value="QQX26991.1"/>
    <property type="molecule type" value="Genomic_DNA"/>
</dbReference>
<dbReference type="Proteomes" id="UP000595512">
    <property type="component" value="Chromosome"/>
</dbReference>
<keyword evidence="4 7" id="KW-0812">Transmembrane</keyword>